<comment type="caution">
    <text evidence="2">The sequence shown here is derived from an EMBL/GenBank/DDBJ whole genome shotgun (WGS) entry which is preliminary data.</text>
</comment>
<name>A0ABD0KJ12_9CAEN</name>
<protein>
    <submittedName>
        <fullName evidence="2">Uncharacterized protein</fullName>
    </submittedName>
</protein>
<feature type="region of interest" description="Disordered" evidence="1">
    <location>
        <begin position="41"/>
        <end position="66"/>
    </location>
</feature>
<dbReference type="AlphaFoldDB" id="A0ABD0KJ12"/>
<keyword evidence="3" id="KW-1185">Reference proteome</keyword>
<evidence type="ECO:0000313" key="3">
    <source>
        <dbReference type="Proteomes" id="UP001519460"/>
    </source>
</evidence>
<accession>A0ABD0KJ12</accession>
<proteinExistence type="predicted"/>
<sequence>MTTTIAIRKFSNDNGISPRLNNNHLVLTAYRKLLEFRQVSETRVGGKGQHLHNSSPKPRPSTRLEG</sequence>
<gene>
    <name evidence="2" type="ORF">BaRGS_00021783</name>
</gene>
<dbReference type="Proteomes" id="UP001519460">
    <property type="component" value="Unassembled WGS sequence"/>
</dbReference>
<reference evidence="2 3" key="1">
    <citation type="journal article" date="2023" name="Sci. Data">
        <title>Genome assembly of the Korean intertidal mud-creeper Batillaria attramentaria.</title>
        <authorList>
            <person name="Patra A.K."/>
            <person name="Ho P.T."/>
            <person name="Jun S."/>
            <person name="Lee S.J."/>
            <person name="Kim Y."/>
            <person name="Won Y.J."/>
        </authorList>
    </citation>
    <scope>NUCLEOTIDE SEQUENCE [LARGE SCALE GENOMIC DNA]</scope>
    <source>
        <strain evidence="2">Wonlab-2016</strain>
    </source>
</reference>
<evidence type="ECO:0000256" key="1">
    <source>
        <dbReference type="SAM" id="MobiDB-lite"/>
    </source>
</evidence>
<evidence type="ECO:0000313" key="2">
    <source>
        <dbReference type="EMBL" id="KAK7486967.1"/>
    </source>
</evidence>
<dbReference type="EMBL" id="JACVVK020000171">
    <property type="protein sequence ID" value="KAK7486967.1"/>
    <property type="molecule type" value="Genomic_DNA"/>
</dbReference>
<organism evidence="2 3">
    <name type="scientific">Batillaria attramentaria</name>
    <dbReference type="NCBI Taxonomy" id="370345"/>
    <lineage>
        <taxon>Eukaryota</taxon>
        <taxon>Metazoa</taxon>
        <taxon>Spiralia</taxon>
        <taxon>Lophotrochozoa</taxon>
        <taxon>Mollusca</taxon>
        <taxon>Gastropoda</taxon>
        <taxon>Caenogastropoda</taxon>
        <taxon>Sorbeoconcha</taxon>
        <taxon>Cerithioidea</taxon>
        <taxon>Batillariidae</taxon>
        <taxon>Batillaria</taxon>
    </lineage>
</organism>